<dbReference type="InterPro" id="IPR000524">
    <property type="entry name" value="Tscrpt_reg_HTH_GntR"/>
</dbReference>
<protein>
    <submittedName>
        <fullName evidence="5">GntR family transcriptional regulator</fullName>
    </submittedName>
</protein>
<name>A0A839IQA4_9GAMM</name>
<dbReference type="SMART" id="SM00895">
    <property type="entry name" value="FCD"/>
    <property type="match status" value="1"/>
</dbReference>
<evidence type="ECO:0000256" key="3">
    <source>
        <dbReference type="ARBA" id="ARBA00023163"/>
    </source>
</evidence>
<evidence type="ECO:0000313" key="5">
    <source>
        <dbReference type="EMBL" id="MBB1487111.1"/>
    </source>
</evidence>
<evidence type="ECO:0000259" key="4">
    <source>
        <dbReference type="PROSITE" id="PS50949"/>
    </source>
</evidence>
<dbReference type="InterPro" id="IPR011711">
    <property type="entry name" value="GntR_C"/>
</dbReference>
<dbReference type="InterPro" id="IPR036390">
    <property type="entry name" value="WH_DNA-bd_sf"/>
</dbReference>
<dbReference type="InterPro" id="IPR008920">
    <property type="entry name" value="TF_FadR/GntR_C"/>
</dbReference>
<dbReference type="AlphaFoldDB" id="A0A839IQA4"/>
<dbReference type="Pfam" id="PF07729">
    <property type="entry name" value="FCD"/>
    <property type="match status" value="1"/>
</dbReference>
<comment type="caution">
    <text evidence="5">The sequence shown here is derived from an EMBL/GenBank/DDBJ whole genome shotgun (WGS) entry which is preliminary data.</text>
</comment>
<dbReference type="Pfam" id="PF00392">
    <property type="entry name" value="GntR"/>
    <property type="match status" value="1"/>
</dbReference>
<dbReference type="PRINTS" id="PR00035">
    <property type="entry name" value="HTHGNTR"/>
</dbReference>
<dbReference type="InterPro" id="IPR036388">
    <property type="entry name" value="WH-like_DNA-bd_sf"/>
</dbReference>
<evidence type="ECO:0000256" key="2">
    <source>
        <dbReference type="ARBA" id="ARBA00023125"/>
    </source>
</evidence>
<feature type="domain" description="HTH gntR-type" evidence="4">
    <location>
        <begin position="9"/>
        <end position="76"/>
    </location>
</feature>
<dbReference type="SUPFAM" id="SSF46785">
    <property type="entry name" value="Winged helix' DNA-binding domain"/>
    <property type="match status" value="1"/>
</dbReference>
<keyword evidence="3" id="KW-0804">Transcription</keyword>
<dbReference type="GO" id="GO:0003700">
    <property type="term" value="F:DNA-binding transcription factor activity"/>
    <property type="evidence" value="ECO:0007669"/>
    <property type="project" value="InterPro"/>
</dbReference>
<dbReference type="RefSeq" id="WP_182808897.1">
    <property type="nucleotide sequence ID" value="NZ_JACJFM010000012.1"/>
</dbReference>
<evidence type="ECO:0000313" key="6">
    <source>
        <dbReference type="Proteomes" id="UP000565262"/>
    </source>
</evidence>
<evidence type="ECO:0000256" key="1">
    <source>
        <dbReference type="ARBA" id="ARBA00023015"/>
    </source>
</evidence>
<sequence>MSEKKSHTTPLQKKLASQIVSWLKSEQIAAGFRLKEAELAERFGVSRTPVRAALNYLQEQGIVLSLPYKGFELQQDAIGIRVPDQSAVPTAAQEQVYMEILLDLFFKQPDSRFSEQDLIQSYQISRPVSQALLRQLERDHLISKEPGYKWQVNPGLNNLQHHYESYRCRLIIEPAALLEPRWQLDQERVEAIRHRHLAAIRQPNRVSAWELFQLSADFHEGLMGCSGNRFLLGMMQQQNRLRKATDLISMYLKSSVVKACQRRLDILDAVLAGDNTDAAVQLKALLENDIRVMETSYQQLSDCSAQQLKQWLQDSFKPR</sequence>
<dbReference type="GO" id="GO:0043565">
    <property type="term" value="F:sequence-specific DNA binding"/>
    <property type="evidence" value="ECO:0007669"/>
    <property type="project" value="InterPro"/>
</dbReference>
<dbReference type="PANTHER" id="PTHR43537:SF5">
    <property type="entry name" value="UXU OPERON TRANSCRIPTIONAL REGULATOR"/>
    <property type="match status" value="1"/>
</dbReference>
<organism evidence="5 6">
    <name type="scientific">Oceanospirillum sediminis</name>
    <dbReference type="NCBI Taxonomy" id="2760088"/>
    <lineage>
        <taxon>Bacteria</taxon>
        <taxon>Pseudomonadati</taxon>
        <taxon>Pseudomonadota</taxon>
        <taxon>Gammaproteobacteria</taxon>
        <taxon>Oceanospirillales</taxon>
        <taxon>Oceanospirillaceae</taxon>
        <taxon>Oceanospirillum</taxon>
    </lineage>
</organism>
<proteinExistence type="predicted"/>
<dbReference type="InterPro" id="IPR000485">
    <property type="entry name" value="AsnC-type_HTH_dom"/>
</dbReference>
<keyword evidence="6" id="KW-1185">Reference proteome</keyword>
<dbReference type="PRINTS" id="PR00033">
    <property type="entry name" value="HTHASNC"/>
</dbReference>
<dbReference type="Gene3D" id="1.20.120.530">
    <property type="entry name" value="GntR ligand-binding domain-like"/>
    <property type="match status" value="1"/>
</dbReference>
<accession>A0A839IQA4</accession>
<dbReference type="Gene3D" id="1.10.10.10">
    <property type="entry name" value="Winged helix-like DNA-binding domain superfamily/Winged helix DNA-binding domain"/>
    <property type="match status" value="2"/>
</dbReference>
<dbReference type="PANTHER" id="PTHR43537">
    <property type="entry name" value="TRANSCRIPTIONAL REGULATOR, GNTR FAMILY"/>
    <property type="match status" value="1"/>
</dbReference>
<gene>
    <name evidence="5" type="ORF">H4O21_10860</name>
</gene>
<dbReference type="CDD" id="cd07377">
    <property type="entry name" value="WHTH_GntR"/>
    <property type="match status" value="1"/>
</dbReference>
<dbReference type="PROSITE" id="PS50949">
    <property type="entry name" value="HTH_GNTR"/>
    <property type="match status" value="1"/>
</dbReference>
<dbReference type="EMBL" id="JACJFM010000012">
    <property type="protein sequence ID" value="MBB1487111.1"/>
    <property type="molecule type" value="Genomic_DNA"/>
</dbReference>
<keyword evidence="1" id="KW-0805">Transcription regulation</keyword>
<dbReference type="Proteomes" id="UP000565262">
    <property type="component" value="Unassembled WGS sequence"/>
</dbReference>
<dbReference type="SMART" id="SM00345">
    <property type="entry name" value="HTH_GNTR"/>
    <property type="match status" value="1"/>
</dbReference>
<keyword evidence="2" id="KW-0238">DNA-binding</keyword>
<reference evidence="5 6" key="1">
    <citation type="submission" date="2020-08" db="EMBL/GenBank/DDBJ databases">
        <title>Oceanospirillum sp. nov. isolated from marine sediment.</title>
        <authorList>
            <person name="Ji X."/>
        </authorList>
    </citation>
    <scope>NUCLEOTIDE SEQUENCE [LARGE SCALE GENOMIC DNA]</scope>
    <source>
        <strain evidence="5 6">D5</strain>
    </source>
</reference>
<dbReference type="SUPFAM" id="SSF48008">
    <property type="entry name" value="GntR ligand-binding domain-like"/>
    <property type="match status" value="1"/>
</dbReference>